<dbReference type="AlphaFoldDB" id="A0A399IZX1"/>
<name>A0A399IZX1_9RHOB</name>
<proteinExistence type="predicted"/>
<dbReference type="RefSeq" id="WP_119400041.1">
    <property type="nucleotide sequence ID" value="NZ_QWJJ01000014.1"/>
</dbReference>
<organism evidence="1 2">
    <name type="scientific">Pseudooceanicola sediminis</name>
    <dbReference type="NCBI Taxonomy" id="2211117"/>
    <lineage>
        <taxon>Bacteria</taxon>
        <taxon>Pseudomonadati</taxon>
        <taxon>Pseudomonadota</taxon>
        <taxon>Alphaproteobacteria</taxon>
        <taxon>Rhodobacterales</taxon>
        <taxon>Paracoccaceae</taxon>
        <taxon>Pseudooceanicola</taxon>
    </lineage>
</organism>
<dbReference type="Proteomes" id="UP000265848">
    <property type="component" value="Unassembled WGS sequence"/>
</dbReference>
<protein>
    <submittedName>
        <fullName evidence="1">Uncharacterized protein</fullName>
    </submittedName>
</protein>
<reference evidence="1 2" key="1">
    <citation type="submission" date="2018-08" db="EMBL/GenBank/DDBJ databases">
        <title>Pseudooceanicola sediminis CY03 in the family Rhodobacteracea.</title>
        <authorList>
            <person name="Zhang Y.-J."/>
        </authorList>
    </citation>
    <scope>NUCLEOTIDE SEQUENCE [LARGE SCALE GENOMIC DNA]</scope>
    <source>
        <strain evidence="1 2">CY03</strain>
    </source>
</reference>
<sequence length="87" mass="9013">MVYGHRRAADILGAAGGAGLRYSNTPAYPMAVHASNKLIVGATPSSVITSNAKVALAEIHDVLFTDAEVAQAYQQIKGIMAEEGVSV</sequence>
<gene>
    <name evidence="1" type="ORF">DL237_15755</name>
</gene>
<evidence type="ECO:0000313" key="1">
    <source>
        <dbReference type="EMBL" id="RII37849.1"/>
    </source>
</evidence>
<accession>A0A399IZX1</accession>
<dbReference type="EMBL" id="QWJJ01000014">
    <property type="protein sequence ID" value="RII37849.1"/>
    <property type="molecule type" value="Genomic_DNA"/>
</dbReference>
<comment type="caution">
    <text evidence="1">The sequence shown here is derived from an EMBL/GenBank/DDBJ whole genome shotgun (WGS) entry which is preliminary data.</text>
</comment>
<keyword evidence="2" id="KW-1185">Reference proteome</keyword>
<evidence type="ECO:0000313" key="2">
    <source>
        <dbReference type="Proteomes" id="UP000265848"/>
    </source>
</evidence>